<evidence type="ECO:0000313" key="3">
    <source>
        <dbReference type="Proteomes" id="UP000001037"/>
    </source>
</evidence>
<feature type="transmembrane region" description="Helical" evidence="1">
    <location>
        <begin position="6"/>
        <end position="25"/>
    </location>
</feature>
<sequence>MEIPSQLLYATIAIAAFAAALGILYPRLAAVQHTGQPPILEIQIHVLRIANVNGTVHITVALEPHEPVWLLKWCLGGHCYTKTMPVSQATIIDLVDVDHAYNPGVKLVMCYQRLEAGQAPPARCISTRLP</sequence>
<dbReference type="GeneID" id="11139981"/>
<gene>
    <name evidence="2" type="ordered locus">Pyrfu_0337</name>
</gene>
<dbReference type="KEGG" id="pfm:Pyrfu_0337"/>
<proteinExistence type="predicted"/>
<keyword evidence="1" id="KW-0472">Membrane</keyword>
<dbReference type="STRING" id="694429.Pyrfu_0337"/>
<reference evidence="2 3" key="1">
    <citation type="journal article" date="2011" name="Stand. Genomic Sci.">
        <title>Complete genome sequence of the hyperthermophilic chemolithoautotroph Pyrolobus fumarii type strain (1A).</title>
        <authorList>
            <person name="Anderson I."/>
            <person name="Goker M."/>
            <person name="Nolan M."/>
            <person name="Lucas S."/>
            <person name="Hammon N."/>
            <person name="Deshpande S."/>
            <person name="Cheng J.F."/>
            <person name="Tapia R."/>
            <person name="Han C."/>
            <person name="Goodwin L."/>
            <person name="Pitluck S."/>
            <person name="Huntemann M."/>
            <person name="Liolios K."/>
            <person name="Ivanova N."/>
            <person name="Pagani I."/>
            <person name="Mavromatis K."/>
            <person name="Ovchinikova G."/>
            <person name="Pati A."/>
            <person name="Chen A."/>
            <person name="Palaniappan K."/>
            <person name="Land M."/>
            <person name="Hauser L."/>
            <person name="Brambilla E.M."/>
            <person name="Huber H."/>
            <person name="Yasawong M."/>
            <person name="Rohde M."/>
            <person name="Spring S."/>
            <person name="Abt B."/>
            <person name="Sikorski J."/>
            <person name="Wirth R."/>
            <person name="Detter J.C."/>
            <person name="Woyke T."/>
            <person name="Bristow J."/>
            <person name="Eisen J.A."/>
            <person name="Markowitz V."/>
            <person name="Hugenholtz P."/>
            <person name="Kyrpides N.C."/>
            <person name="Klenk H.P."/>
            <person name="Lapidus A."/>
        </authorList>
    </citation>
    <scope>NUCLEOTIDE SEQUENCE [LARGE SCALE GENOMIC DNA]</scope>
    <source>
        <strain evidence="3">DSM 11204 / 1A</strain>
    </source>
</reference>
<keyword evidence="3" id="KW-1185">Reference proteome</keyword>
<organism evidence="2 3">
    <name type="scientific">Pyrolobus fumarii (strain DSM 11204 / 1A)</name>
    <dbReference type="NCBI Taxonomy" id="694429"/>
    <lineage>
        <taxon>Archaea</taxon>
        <taxon>Thermoproteota</taxon>
        <taxon>Thermoprotei</taxon>
        <taxon>Desulfurococcales</taxon>
        <taxon>Pyrodictiaceae</taxon>
        <taxon>Pyrolobus</taxon>
    </lineage>
</organism>
<protein>
    <submittedName>
        <fullName evidence="2">Uncharacterized protein</fullName>
    </submittedName>
</protein>
<dbReference type="HOGENOM" id="CLU_1933338_0_0_2"/>
<evidence type="ECO:0000256" key="1">
    <source>
        <dbReference type="SAM" id="Phobius"/>
    </source>
</evidence>
<dbReference type="RefSeq" id="WP_014025886.1">
    <property type="nucleotide sequence ID" value="NC_015931.1"/>
</dbReference>
<dbReference type="Proteomes" id="UP000001037">
    <property type="component" value="Chromosome"/>
</dbReference>
<accession>G0EFN8</accession>
<keyword evidence="1" id="KW-1133">Transmembrane helix</keyword>
<dbReference type="EMBL" id="CP002838">
    <property type="protein sequence ID" value="AEM38209.1"/>
    <property type="molecule type" value="Genomic_DNA"/>
</dbReference>
<dbReference type="AlphaFoldDB" id="G0EFN8"/>
<keyword evidence="1" id="KW-0812">Transmembrane</keyword>
<evidence type="ECO:0000313" key="2">
    <source>
        <dbReference type="EMBL" id="AEM38209.1"/>
    </source>
</evidence>
<name>G0EFN8_PYRF1</name>
<dbReference type="InParanoid" id="G0EFN8"/>